<feature type="signal peptide" evidence="1">
    <location>
        <begin position="1"/>
        <end position="20"/>
    </location>
</feature>
<dbReference type="Proteomes" id="UP000245168">
    <property type="component" value="Unassembled WGS sequence"/>
</dbReference>
<keyword evidence="3" id="KW-1185">Reference proteome</keyword>
<evidence type="ECO:0000313" key="2">
    <source>
        <dbReference type="EMBL" id="PWE16716.1"/>
    </source>
</evidence>
<feature type="chain" id="PRO_5015582738" description="Serine protease" evidence="1">
    <location>
        <begin position="21"/>
        <end position="229"/>
    </location>
</feature>
<keyword evidence="1" id="KW-0732">Signal</keyword>
<organism evidence="2 3">
    <name type="scientific">Marinicauda salina</name>
    <dbReference type="NCBI Taxonomy" id="2135793"/>
    <lineage>
        <taxon>Bacteria</taxon>
        <taxon>Pseudomonadati</taxon>
        <taxon>Pseudomonadota</taxon>
        <taxon>Alphaproteobacteria</taxon>
        <taxon>Maricaulales</taxon>
        <taxon>Maricaulaceae</taxon>
        <taxon>Marinicauda</taxon>
    </lineage>
</organism>
<dbReference type="EMBL" id="QEXV01000005">
    <property type="protein sequence ID" value="PWE16716.1"/>
    <property type="molecule type" value="Genomic_DNA"/>
</dbReference>
<protein>
    <recommendedName>
        <fullName evidence="4">Serine protease</fullName>
    </recommendedName>
</protein>
<reference evidence="3" key="1">
    <citation type="submission" date="2018-05" db="EMBL/GenBank/DDBJ databases">
        <authorList>
            <person name="Liu B.-T."/>
        </authorList>
    </citation>
    <scope>NUCLEOTIDE SEQUENCE [LARGE SCALE GENOMIC DNA]</scope>
    <source>
        <strain evidence="3">WD6-1</strain>
    </source>
</reference>
<dbReference type="AlphaFoldDB" id="A0A2U2BRU6"/>
<evidence type="ECO:0000256" key="1">
    <source>
        <dbReference type="SAM" id="SignalP"/>
    </source>
</evidence>
<proteinExistence type="predicted"/>
<sequence length="229" mass="23920">MRGLTIAGLAAAFVSMAAAASEVQIPGRLALAGSGVRVVCQFPDETVRHVMTVALLERGGRDEVALTAAHGLGGDPRAAARHCVLTAGGERLRLSRVHAGSGRSDAADWAVLVAEGRFDDDTPRFTPARLGPEVRAIPVRVVLDERRQPGCRLAEDSGGYAPRERIRAHTCPSLPGYSGAPVIAQMGGRPYLVGVHLGSVIDLRSGRRAAGRVRVLDAEILGAIATLSG</sequence>
<dbReference type="SUPFAM" id="SSF50494">
    <property type="entry name" value="Trypsin-like serine proteases"/>
    <property type="match status" value="1"/>
</dbReference>
<dbReference type="InterPro" id="IPR009003">
    <property type="entry name" value="Peptidase_S1_PA"/>
</dbReference>
<comment type="caution">
    <text evidence="2">The sequence shown here is derived from an EMBL/GenBank/DDBJ whole genome shotgun (WGS) entry which is preliminary data.</text>
</comment>
<evidence type="ECO:0008006" key="4">
    <source>
        <dbReference type="Google" id="ProtNLM"/>
    </source>
</evidence>
<gene>
    <name evidence="2" type="ORF">DDZ18_10930</name>
</gene>
<name>A0A2U2BRU6_9PROT</name>
<evidence type="ECO:0000313" key="3">
    <source>
        <dbReference type="Proteomes" id="UP000245168"/>
    </source>
</evidence>
<accession>A0A2U2BRU6</accession>